<dbReference type="InterPro" id="IPR036097">
    <property type="entry name" value="HisK_dim/P_sf"/>
</dbReference>
<dbReference type="SUPFAM" id="SSF47384">
    <property type="entry name" value="Homodimeric domain of signal transducing histidine kinase"/>
    <property type="match status" value="1"/>
</dbReference>
<dbReference type="EMBL" id="JACJTB010000002">
    <property type="protein sequence ID" value="MBD2593309.1"/>
    <property type="molecule type" value="Genomic_DNA"/>
</dbReference>
<dbReference type="Gene3D" id="3.40.50.300">
    <property type="entry name" value="P-loop containing nucleotide triphosphate hydrolases"/>
    <property type="match status" value="1"/>
</dbReference>
<keyword evidence="5" id="KW-0418">Kinase</keyword>
<feature type="modified residue" description="4-aspartylphosphate" evidence="7">
    <location>
        <position position="1848"/>
    </location>
</feature>
<dbReference type="InterPro" id="IPR003661">
    <property type="entry name" value="HisK_dim/P_dom"/>
</dbReference>
<dbReference type="Pfam" id="PF00072">
    <property type="entry name" value="Response_reg"/>
    <property type="match status" value="1"/>
</dbReference>
<dbReference type="CDD" id="cd16922">
    <property type="entry name" value="HATPase_EvgS-ArcB-TorS-like"/>
    <property type="match status" value="1"/>
</dbReference>
<dbReference type="Proteomes" id="UP000603457">
    <property type="component" value="Unassembled WGS sequence"/>
</dbReference>
<evidence type="ECO:0000313" key="13">
    <source>
        <dbReference type="Proteomes" id="UP000603457"/>
    </source>
</evidence>
<dbReference type="InterPro" id="IPR003018">
    <property type="entry name" value="GAF"/>
</dbReference>
<dbReference type="InterPro" id="IPR027417">
    <property type="entry name" value="P-loop_NTPase"/>
</dbReference>
<dbReference type="InterPro" id="IPR029016">
    <property type="entry name" value="GAF-like_dom_sf"/>
</dbReference>
<dbReference type="PANTHER" id="PTHR43642:SF1">
    <property type="entry name" value="HYBRID SIGNAL TRANSDUCTION HISTIDINE KINASE G"/>
    <property type="match status" value="1"/>
</dbReference>
<comment type="caution">
    <text evidence="12">The sequence shown here is derived from an EMBL/GenBank/DDBJ whole genome shotgun (WGS) entry which is preliminary data.</text>
</comment>
<comment type="catalytic activity">
    <reaction evidence="1">
        <text>ATP + protein L-histidine = ADP + protein N-phospho-L-histidine.</text>
        <dbReference type="EC" id="2.7.13.3"/>
    </reaction>
</comment>
<dbReference type="InterPro" id="IPR000719">
    <property type="entry name" value="Prot_kinase_dom"/>
</dbReference>
<dbReference type="Gene3D" id="1.10.510.10">
    <property type="entry name" value="Transferase(Phosphotransferase) domain 1"/>
    <property type="match status" value="1"/>
</dbReference>
<evidence type="ECO:0000256" key="8">
    <source>
        <dbReference type="SAM" id="Coils"/>
    </source>
</evidence>
<evidence type="ECO:0000259" key="11">
    <source>
        <dbReference type="PROSITE" id="PS50110"/>
    </source>
</evidence>
<dbReference type="PROSITE" id="PS50011">
    <property type="entry name" value="PROTEIN_KINASE_DOM"/>
    <property type="match status" value="1"/>
</dbReference>
<evidence type="ECO:0000313" key="12">
    <source>
        <dbReference type="EMBL" id="MBD2593309.1"/>
    </source>
</evidence>
<accession>A0ABR8FTE1</accession>
<dbReference type="SMART" id="SM00065">
    <property type="entry name" value="GAF"/>
    <property type="match status" value="1"/>
</dbReference>
<dbReference type="InterPro" id="IPR001789">
    <property type="entry name" value="Sig_transdc_resp-reg_receiver"/>
</dbReference>
<evidence type="ECO:0000256" key="4">
    <source>
        <dbReference type="ARBA" id="ARBA00022679"/>
    </source>
</evidence>
<reference evidence="12 13" key="1">
    <citation type="journal article" date="2020" name="ISME J.">
        <title>Comparative genomics reveals insights into cyanobacterial evolution and habitat adaptation.</title>
        <authorList>
            <person name="Chen M.Y."/>
            <person name="Teng W.K."/>
            <person name="Zhao L."/>
            <person name="Hu C.X."/>
            <person name="Zhou Y.K."/>
            <person name="Han B.P."/>
            <person name="Song L.R."/>
            <person name="Shu W.S."/>
        </authorList>
    </citation>
    <scope>NUCLEOTIDE SEQUENCE [LARGE SCALE GENOMIC DNA]</scope>
    <source>
        <strain evidence="12 13">FACHB-130</strain>
    </source>
</reference>
<dbReference type="CDD" id="cd00082">
    <property type="entry name" value="HisKA"/>
    <property type="match status" value="1"/>
</dbReference>
<organism evidence="12 13">
    <name type="scientific">Nostoc spongiaeforme FACHB-130</name>
    <dbReference type="NCBI Taxonomy" id="1357510"/>
    <lineage>
        <taxon>Bacteria</taxon>
        <taxon>Bacillati</taxon>
        <taxon>Cyanobacteriota</taxon>
        <taxon>Cyanophyceae</taxon>
        <taxon>Nostocales</taxon>
        <taxon>Nostocaceae</taxon>
        <taxon>Nostoc</taxon>
    </lineage>
</organism>
<evidence type="ECO:0000259" key="10">
    <source>
        <dbReference type="PROSITE" id="PS50109"/>
    </source>
</evidence>
<proteinExistence type="predicted"/>
<evidence type="ECO:0000256" key="2">
    <source>
        <dbReference type="ARBA" id="ARBA00012438"/>
    </source>
</evidence>
<dbReference type="Gene3D" id="3.30.565.10">
    <property type="entry name" value="Histidine kinase-like ATPase, C-terminal domain"/>
    <property type="match status" value="1"/>
</dbReference>
<dbReference type="SMART" id="SM00387">
    <property type="entry name" value="HATPase_c"/>
    <property type="match status" value="1"/>
</dbReference>
<evidence type="ECO:0000256" key="1">
    <source>
        <dbReference type="ARBA" id="ARBA00000085"/>
    </source>
</evidence>
<dbReference type="Gene3D" id="1.10.287.130">
    <property type="match status" value="1"/>
</dbReference>
<keyword evidence="6" id="KW-0902">Two-component regulatory system</keyword>
<dbReference type="InterPro" id="IPR011006">
    <property type="entry name" value="CheY-like_superfamily"/>
</dbReference>
<dbReference type="Gene3D" id="3.40.50.2300">
    <property type="match status" value="1"/>
</dbReference>
<dbReference type="EC" id="2.7.13.3" evidence="2"/>
<dbReference type="PRINTS" id="PR00344">
    <property type="entry name" value="BCTRLSENSOR"/>
</dbReference>
<evidence type="ECO:0000259" key="9">
    <source>
        <dbReference type="PROSITE" id="PS50011"/>
    </source>
</evidence>
<dbReference type="InterPro" id="IPR005467">
    <property type="entry name" value="His_kinase_dom"/>
</dbReference>
<dbReference type="Pfam" id="PF13191">
    <property type="entry name" value="AAA_16"/>
    <property type="match status" value="1"/>
</dbReference>
<feature type="domain" description="Histidine kinase" evidence="10">
    <location>
        <begin position="1542"/>
        <end position="1776"/>
    </location>
</feature>
<dbReference type="PROSITE" id="PS50109">
    <property type="entry name" value="HIS_KIN"/>
    <property type="match status" value="1"/>
</dbReference>
<dbReference type="SUPFAM" id="SSF55781">
    <property type="entry name" value="GAF domain-like"/>
    <property type="match status" value="1"/>
</dbReference>
<sequence>MSIILTDYSLIQVLDDNTNTCIYRAYQESTQISVIIKTLKTEYPTIEQITRLRYEYQILQSLAIEGVIQPLFLESTQNKIALILEDFTGETLHNFISTNNLELTQILQIAIQLALTLSQLHQNNIIHKDIQPHNILINPNTNKIKIIDFSIASCLHSENPTINNINLLEGSLAYLSPEQTGRMNRLIDYRTDFYSLGVTLYQMLVGKLPFVASDPLELIHSHIAKTPISPQELNSQIPAAVSNIVLKLLAKTAEDRYQNALGLKADLESCLHQLQKTGEITDLVIGQLDLNSQFLIPQKLYGREQEVTQLMSIFERVSSGITELTLISGYSGIGKSSLVNEFSKSIIRHRSYFIAGKFDQYKRHIPYAAFIQAFQELIRQILTENAEKITNWKMKILSAVGVYGQVIIDVIPDVEKIIGTQPKIPLLGINEAQNRFNRLFQQFIYVFSQTEHPLVIFLDDLQWADVASLKLIQLLISDIESKYLLLMGAYRDHEVNLTHPLILTLAEIQKNGVNINKIVLQPLNIIHVKQLVSDTLSIFSEDSQELADLVFHKTQGNPFFVTQLLKSLHQENLLFFNFDIACWQWDIETIKDIDITDNVIELMVNQIQKLSLRTQKILQLAACIGDKFNLDVLSIVNQKSWAETAKELWEALQAGLILPLDSSYKIPLVLTEEQVEQQISYKFLHDRVQQASYSLIPDVEKKITHFSIGRLLLQKFSPEEQKEHIFYLVNHLNYGIDLLTSDWERYELIKLNLIAGKKAKDTAAYESAMGYLKIGLSLLNNSSWHQQYELTLNLHQQAVEVAFLSGDFEQMESLAKVVLQQAKTQLEKVKVYELQIKSCEVQRKLIAAVQLGLEVLEMLGIKLKQVPTELDIQQAIQETTNYLAEKQIEDLIHSPAVTDHHKLAAMRLIASLVPAAYQSAPKLFILMACQQVNLSIQYGNTPFSASGFADFGIVFIGLCQDIDAAYQVGQLALNLLERLDTYEVRSQVLFKVATFIIHWKHHVKDTLPLLEAAYFSGLETGDLVHTGYSASKKCQYAYWSGAELTSLEQEMARYSKAIAQIHQETALKWHQVFHQAVLNLLGLSENPCLLIGEAYNEAELLAIHIQSNERTIIHYVFLNKLILCYLLGDFHQAVENASKAEQYLDGVTGWLNVPLFHFYDSLARLAIYPSATSEHQKLLLNKVNHNQQKMQTWASYAPMNFQHKYELVEAEKARVLGQYWQAMAHYDKAIMQAKEQVYIQEEALANELAAKFYFETGRDKLAQIYLIDAYYGYSNWGAIAKLRDLEVRYPQIVARLSERQIPNLGKNQLINSINHNTSEAFDLATVMKAAQALSGEIVLDKLLAKLMQILLENAGAATGYLILNQADTLLIAASGSFDQPEINVRQYTPVESSGNLPISVINYVYRTGENVVLSDANCEGVFTTDDYIVKHQPKSILCSPIVNQGKLIAILYLENKLIAGAFTPERLEVLQLLSSQAAISLENARLYHDLEEYNRTLETKVKERTLELQAKNFQLQQEIQERQRAEEAAASANRAKSEFLANMSHELRTPLNGILGYTQIFQTDASLSSQQRNGVNIIHQCGEHLLTLINDILDISKIEARKMELELKEFNFPAFLEGIAEICHLRADIKGIALVYQPLGYLPRRIRGDEKRLRQVLINLLSNAVKFTKKGRINFKVGYVNHDEDWILNGEELISQSPTPKIRFLVEDTGIGIAHEQLEEIFLPFKQAGEDSLKTEGTGLGLSISRQLVQMMGGELCVKSELGKGSIFWLDLELPEVEQQLNFEIEPLNIIGFAGCKRKILIVDDKWENRSVLVNILEPLGFEILAASDGLDCLDKIPNFQPDLILMDLVMTGMDGFEATRRLRLLSNFKEVVVIAVSASVFEFNQQESRKVGCDDFLAKPIQRAKLLEKLQVHLGLTWVYEDKVRKIKDAQKSSIDPLQLTSQASIVPPSADELTILLDLAMRGDLRSIAERTQKLQEKSEELQPFAIRLYQLAKGFKGKQILEFLQKYSEAL</sequence>
<dbReference type="InterPro" id="IPR053159">
    <property type="entry name" value="Hybrid_Histidine_Kinase"/>
</dbReference>
<protein>
    <recommendedName>
        <fullName evidence="2">histidine kinase</fullName>
        <ecNumber evidence="2">2.7.13.3</ecNumber>
    </recommendedName>
</protein>
<dbReference type="SUPFAM" id="SSF52172">
    <property type="entry name" value="CheY-like"/>
    <property type="match status" value="1"/>
</dbReference>
<dbReference type="PANTHER" id="PTHR43642">
    <property type="entry name" value="HYBRID SIGNAL TRANSDUCTION HISTIDINE KINASE G"/>
    <property type="match status" value="1"/>
</dbReference>
<dbReference type="SUPFAM" id="SSF56112">
    <property type="entry name" value="Protein kinase-like (PK-like)"/>
    <property type="match status" value="1"/>
</dbReference>
<dbReference type="SMART" id="SM00388">
    <property type="entry name" value="HisKA"/>
    <property type="match status" value="1"/>
</dbReference>
<dbReference type="Pfam" id="PF02518">
    <property type="entry name" value="HATPase_c"/>
    <property type="match status" value="1"/>
</dbReference>
<keyword evidence="13" id="KW-1185">Reference proteome</keyword>
<dbReference type="InterPro" id="IPR011009">
    <property type="entry name" value="Kinase-like_dom_sf"/>
</dbReference>
<keyword evidence="3 7" id="KW-0597">Phosphoprotein</keyword>
<keyword evidence="8" id="KW-0175">Coiled coil</keyword>
<gene>
    <name evidence="12" type="ORF">H6G74_03075</name>
</gene>
<keyword evidence="4" id="KW-0808">Transferase</keyword>
<dbReference type="RefSeq" id="WP_190966255.1">
    <property type="nucleotide sequence ID" value="NZ_JACJTB010000002.1"/>
</dbReference>
<dbReference type="InterPro" id="IPR004358">
    <property type="entry name" value="Sig_transdc_His_kin-like_C"/>
</dbReference>
<dbReference type="SMART" id="SM00448">
    <property type="entry name" value="REC"/>
    <property type="match status" value="1"/>
</dbReference>
<dbReference type="CDD" id="cd14014">
    <property type="entry name" value="STKc_PknB_like"/>
    <property type="match status" value="1"/>
</dbReference>
<dbReference type="InterPro" id="IPR036890">
    <property type="entry name" value="HATPase_C_sf"/>
</dbReference>
<evidence type="ECO:0000256" key="6">
    <source>
        <dbReference type="ARBA" id="ARBA00023012"/>
    </source>
</evidence>
<dbReference type="Pfam" id="PF00512">
    <property type="entry name" value="HisKA"/>
    <property type="match status" value="1"/>
</dbReference>
<feature type="domain" description="Response regulatory" evidence="11">
    <location>
        <begin position="1799"/>
        <end position="1915"/>
    </location>
</feature>
<dbReference type="Pfam" id="PF01590">
    <property type="entry name" value="GAF"/>
    <property type="match status" value="1"/>
</dbReference>
<dbReference type="InterPro" id="IPR041664">
    <property type="entry name" value="AAA_16"/>
</dbReference>
<evidence type="ECO:0000256" key="3">
    <source>
        <dbReference type="ARBA" id="ARBA00022553"/>
    </source>
</evidence>
<evidence type="ECO:0000256" key="5">
    <source>
        <dbReference type="ARBA" id="ARBA00022777"/>
    </source>
</evidence>
<feature type="coiled-coil region" evidence="8">
    <location>
        <begin position="1508"/>
        <end position="1542"/>
    </location>
</feature>
<dbReference type="InterPro" id="IPR003594">
    <property type="entry name" value="HATPase_dom"/>
</dbReference>
<dbReference type="SUPFAM" id="SSF52540">
    <property type="entry name" value="P-loop containing nucleoside triphosphate hydrolases"/>
    <property type="match status" value="1"/>
</dbReference>
<dbReference type="Gene3D" id="3.30.450.40">
    <property type="match status" value="1"/>
</dbReference>
<evidence type="ECO:0000256" key="7">
    <source>
        <dbReference type="PROSITE-ProRule" id="PRU00169"/>
    </source>
</evidence>
<dbReference type="SUPFAM" id="SSF55874">
    <property type="entry name" value="ATPase domain of HSP90 chaperone/DNA topoisomerase II/histidine kinase"/>
    <property type="match status" value="1"/>
</dbReference>
<name>A0ABR8FTE1_9NOSO</name>
<dbReference type="Pfam" id="PF00069">
    <property type="entry name" value="Pkinase"/>
    <property type="match status" value="1"/>
</dbReference>
<dbReference type="PROSITE" id="PS50110">
    <property type="entry name" value="RESPONSE_REGULATORY"/>
    <property type="match status" value="1"/>
</dbReference>
<feature type="domain" description="Protein kinase" evidence="9">
    <location>
        <begin position="8"/>
        <end position="275"/>
    </location>
</feature>